<dbReference type="Pfam" id="PF00589">
    <property type="entry name" value="Phage_integrase"/>
    <property type="match status" value="1"/>
</dbReference>
<name>A0A4V6NRG4_9PSEU</name>
<dbReference type="GO" id="GO:0003677">
    <property type="term" value="F:DNA binding"/>
    <property type="evidence" value="ECO:0007669"/>
    <property type="project" value="UniProtKB-UniRule"/>
</dbReference>
<gene>
    <name evidence="7" type="ORF">EV191_101916</name>
</gene>
<dbReference type="GO" id="GO:0006310">
    <property type="term" value="P:DNA recombination"/>
    <property type="evidence" value="ECO:0007669"/>
    <property type="project" value="UniProtKB-KW"/>
</dbReference>
<dbReference type="InterPro" id="IPR050090">
    <property type="entry name" value="Tyrosine_recombinase_XerCD"/>
</dbReference>
<feature type="region of interest" description="Disordered" evidence="4">
    <location>
        <begin position="30"/>
        <end position="51"/>
    </location>
</feature>
<dbReference type="RefSeq" id="WP_132875497.1">
    <property type="nucleotide sequence ID" value="NZ_SLXQ01000001.1"/>
</dbReference>
<dbReference type="PROSITE" id="PS51900">
    <property type="entry name" value="CB"/>
    <property type="match status" value="1"/>
</dbReference>
<dbReference type="AlphaFoldDB" id="A0A4V6NRG4"/>
<evidence type="ECO:0000313" key="8">
    <source>
        <dbReference type="Proteomes" id="UP000294911"/>
    </source>
</evidence>
<dbReference type="PROSITE" id="PS51898">
    <property type="entry name" value="TYR_RECOMBINASE"/>
    <property type="match status" value="1"/>
</dbReference>
<dbReference type="EMBL" id="SLXQ01000001">
    <property type="protein sequence ID" value="TCP56966.1"/>
    <property type="molecule type" value="Genomic_DNA"/>
</dbReference>
<evidence type="ECO:0000259" key="5">
    <source>
        <dbReference type="PROSITE" id="PS51898"/>
    </source>
</evidence>
<feature type="compositionally biased region" description="Basic and acidic residues" evidence="4">
    <location>
        <begin position="265"/>
        <end position="274"/>
    </location>
</feature>
<evidence type="ECO:0000256" key="3">
    <source>
        <dbReference type="PROSITE-ProRule" id="PRU01248"/>
    </source>
</evidence>
<protein>
    <submittedName>
        <fullName evidence="7">Site-specific recombinase XerD</fullName>
    </submittedName>
</protein>
<dbReference type="InterPro" id="IPR010998">
    <property type="entry name" value="Integrase_recombinase_N"/>
</dbReference>
<dbReference type="OrthoDB" id="9805859at2"/>
<dbReference type="InterPro" id="IPR044068">
    <property type="entry name" value="CB"/>
</dbReference>
<keyword evidence="1 3" id="KW-0238">DNA-binding</keyword>
<comment type="caution">
    <text evidence="7">The sequence shown here is derived from an EMBL/GenBank/DDBJ whole genome shotgun (WGS) entry which is preliminary data.</text>
</comment>
<reference evidence="7 8" key="1">
    <citation type="submission" date="2019-03" db="EMBL/GenBank/DDBJ databases">
        <title>Genomic Encyclopedia of Type Strains, Phase IV (KMG-IV): sequencing the most valuable type-strain genomes for metagenomic binning, comparative biology and taxonomic classification.</title>
        <authorList>
            <person name="Goeker M."/>
        </authorList>
    </citation>
    <scope>NUCLEOTIDE SEQUENCE [LARGE SCALE GENOMIC DNA]</scope>
    <source>
        <strain evidence="7 8">DSM 45765</strain>
    </source>
</reference>
<dbReference type="InterPro" id="IPR011010">
    <property type="entry name" value="DNA_brk_join_enz"/>
</dbReference>
<keyword evidence="2" id="KW-0233">DNA recombination</keyword>
<evidence type="ECO:0000313" key="7">
    <source>
        <dbReference type="EMBL" id="TCP56966.1"/>
    </source>
</evidence>
<sequence length="419" mass="47246">MPRKKEGRAANGKSSIYWSDSDERWHGRVTVGVKDNGDPDRRHVSSKDPEVVEKKVTDLEKMRDEGSVEKAGASWTVERWLDYWLNDISVLSTTENGWDAYYYAVKHLSAGVGKHRLKRLRANHLEALYRKMLAGGARAGTVHQVHRTIRTALNEAVNREFISKNPAKIAKAPAPDDDEVEPFTNDEIRRLFSTARQYRNSTRWVIAIALGLRQGEALGLKWSDVNFQEQKIRVRRTRLRPKYKHGCAGSCGRKQPGFCPQKINTRPDTKDTKSKAGRRTIGLPAPLVAELTRHRAEQDAERAEAGELWNGEGWIFLDELGHKIQLRTDWSHWKELLAKAGVRDARLHDARHTAATVLLELGVNHRAAQGVMGWSNSAMAARYQHLTDPIRQAIADQVAGHLWDEPTALGLPEEPPNAG</sequence>
<dbReference type="InterPro" id="IPR002104">
    <property type="entry name" value="Integrase_catalytic"/>
</dbReference>
<dbReference type="CDD" id="cd01189">
    <property type="entry name" value="INT_ICEBs1_C_like"/>
    <property type="match status" value="1"/>
</dbReference>
<dbReference type="PANTHER" id="PTHR30349:SF91">
    <property type="entry name" value="INTA PROTEIN"/>
    <property type="match status" value="1"/>
</dbReference>
<dbReference type="SUPFAM" id="SSF56349">
    <property type="entry name" value="DNA breaking-rejoining enzymes"/>
    <property type="match status" value="1"/>
</dbReference>
<dbReference type="Proteomes" id="UP000294911">
    <property type="component" value="Unassembled WGS sequence"/>
</dbReference>
<dbReference type="InterPro" id="IPR013762">
    <property type="entry name" value="Integrase-like_cat_sf"/>
</dbReference>
<accession>A0A4V6NRG4</accession>
<dbReference type="PANTHER" id="PTHR30349">
    <property type="entry name" value="PHAGE INTEGRASE-RELATED"/>
    <property type="match status" value="1"/>
</dbReference>
<dbReference type="Gene3D" id="1.10.443.10">
    <property type="entry name" value="Intergrase catalytic core"/>
    <property type="match status" value="1"/>
</dbReference>
<feature type="domain" description="Core-binding (CB)" evidence="6">
    <location>
        <begin position="75"/>
        <end position="157"/>
    </location>
</feature>
<dbReference type="GO" id="GO:0015074">
    <property type="term" value="P:DNA integration"/>
    <property type="evidence" value="ECO:0007669"/>
    <property type="project" value="InterPro"/>
</dbReference>
<evidence type="ECO:0000256" key="2">
    <source>
        <dbReference type="ARBA" id="ARBA00023172"/>
    </source>
</evidence>
<organism evidence="7 8">
    <name type="scientific">Tamaricihabitans halophyticus</name>
    <dbReference type="NCBI Taxonomy" id="1262583"/>
    <lineage>
        <taxon>Bacteria</taxon>
        <taxon>Bacillati</taxon>
        <taxon>Actinomycetota</taxon>
        <taxon>Actinomycetes</taxon>
        <taxon>Pseudonocardiales</taxon>
        <taxon>Pseudonocardiaceae</taxon>
        <taxon>Tamaricihabitans</taxon>
    </lineage>
</organism>
<keyword evidence="8" id="KW-1185">Reference proteome</keyword>
<feature type="compositionally biased region" description="Basic and acidic residues" evidence="4">
    <location>
        <begin position="35"/>
        <end position="51"/>
    </location>
</feature>
<evidence type="ECO:0000259" key="6">
    <source>
        <dbReference type="PROSITE" id="PS51900"/>
    </source>
</evidence>
<dbReference type="Gene3D" id="1.10.150.130">
    <property type="match status" value="1"/>
</dbReference>
<evidence type="ECO:0000256" key="1">
    <source>
        <dbReference type="ARBA" id="ARBA00023125"/>
    </source>
</evidence>
<evidence type="ECO:0000256" key="4">
    <source>
        <dbReference type="SAM" id="MobiDB-lite"/>
    </source>
</evidence>
<proteinExistence type="predicted"/>
<feature type="domain" description="Tyr recombinase" evidence="5">
    <location>
        <begin position="178"/>
        <end position="397"/>
    </location>
</feature>
<feature type="region of interest" description="Disordered" evidence="4">
    <location>
        <begin position="258"/>
        <end position="277"/>
    </location>
</feature>